<evidence type="ECO:0000256" key="1">
    <source>
        <dbReference type="ARBA" id="ARBA00001941"/>
    </source>
</evidence>
<evidence type="ECO:0000313" key="10">
    <source>
        <dbReference type="Proteomes" id="UP000581135"/>
    </source>
</evidence>
<comment type="similarity">
    <text evidence="3">Belongs to the peptidase M20A family.</text>
</comment>
<dbReference type="InterPro" id="IPR036264">
    <property type="entry name" value="Bact_exopeptidase_dim_dom"/>
</dbReference>
<evidence type="ECO:0000256" key="6">
    <source>
        <dbReference type="ARBA" id="ARBA00022833"/>
    </source>
</evidence>
<dbReference type="InterPro" id="IPR002933">
    <property type="entry name" value="Peptidase_M20"/>
</dbReference>
<dbReference type="InterPro" id="IPR050072">
    <property type="entry name" value="Peptidase_M20A"/>
</dbReference>
<dbReference type="PANTHER" id="PTHR43808:SF31">
    <property type="entry name" value="N-ACETYL-L-CITRULLINE DEACETYLASE"/>
    <property type="match status" value="1"/>
</dbReference>
<dbReference type="Pfam" id="PF01546">
    <property type="entry name" value="Peptidase_M20"/>
    <property type="match status" value="1"/>
</dbReference>
<evidence type="ECO:0000259" key="8">
    <source>
        <dbReference type="Pfam" id="PF07687"/>
    </source>
</evidence>
<protein>
    <submittedName>
        <fullName evidence="9">Acetylornithine deacetylase/succinyl-diaminopimelate desuccinylase</fullName>
        <ecNumber evidence="9">3.5.1.16</ecNumber>
        <ecNumber evidence="9">3.5.1.18</ecNumber>
    </submittedName>
</protein>
<keyword evidence="4" id="KW-0479">Metal-binding</keyword>
<keyword evidence="10" id="KW-1185">Reference proteome</keyword>
<reference evidence="9 10" key="1">
    <citation type="submission" date="2020-08" db="EMBL/GenBank/DDBJ databases">
        <title>Genomic Encyclopedia of Type Strains, Phase III (KMG-III): the genomes of soil and plant-associated and newly described type strains.</title>
        <authorList>
            <person name="Whitman W."/>
        </authorList>
    </citation>
    <scope>NUCLEOTIDE SEQUENCE [LARGE SCALE GENOMIC DNA]</scope>
    <source>
        <strain evidence="9 10">CECT 8803</strain>
    </source>
</reference>
<dbReference type="AlphaFoldDB" id="A0A839STP6"/>
<evidence type="ECO:0000256" key="3">
    <source>
        <dbReference type="ARBA" id="ARBA00006247"/>
    </source>
</evidence>
<dbReference type="EC" id="3.5.1.16" evidence="9"/>
<evidence type="ECO:0000256" key="7">
    <source>
        <dbReference type="ARBA" id="ARBA00023285"/>
    </source>
</evidence>
<dbReference type="EMBL" id="JACHXA010000004">
    <property type="protein sequence ID" value="MBB3065359.1"/>
    <property type="molecule type" value="Genomic_DNA"/>
</dbReference>
<comment type="cofactor">
    <cofactor evidence="1">
        <name>Co(2+)</name>
        <dbReference type="ChEBI" id="CHEBI:48828"/>
    </cofactor>
</comment>
<dbReference type="Proteomes" id="UP000581135">
    <property type="component" value="Unassembled WGS sequence"/>
</dbReference>
<keyword evidence="5 9" id="KW-0378">Hydrolase</keyword>
<keyword evidence="7" id="KW-0170">Cobalt</keyword>
<gene>
    <name evidence="9" type="ORF">FHR98_001646</name>
</gene>
<dbReference type="InterPro" id="IPR010182">
    <property type="entry name" value="ArgE/DapE"/>
</dbReference>
<organism evidence="9 10">
    <name type="scientific">Limibacillus halophilus</name>
    <dbReference type="NCBI Taxonomy" id="1579333"/>
    <lineage>
        <taxon>Bacteria</taxon>
        <taxon>Pseudomonadati</taxon>
        <taxon>Pseudomonadota</taxon>
        <taxon>Alphaproteobacteria</taxon>
        <taxon>Rhodospirillales</taxon>
        <taxon>Rhodovibrionaceae</taxon>
        <taxon>Limibacillus</taxon>
    </lineage>
</organism>
<accession>A0A839STP6</accession>
<dbReference type="GO" id="GO:0009014">
    <property type="term" value="F:succinyl-diaminopimelate desuccinylase activity"/>
    <property type="evidence" value="ECO:0007669"/>
    <property type="project" value="UniProtKB-EC"/>
</dbReference>
<evidence type="ECO:0000313" key="9">
    <source>
        <dbReference type="EMBL" id="MBB3065359.1"/>
    </source>
</evidence>
<keyword evidence="6" id="KW-0862">Zinc</keyword>
<dbReference type="NCBIfam" id="TIGR01910">
    <property type="entry name" value="DapE-ArgE"/>
    <property type="match status" value="1"/>
</dbReference>
<name>A0A839STP6_9PROT</name>
<dbReference type="PANTHER" id="PTHR43808">
    <property type="entry name" value="ACETYLORNITHINE DEACETYLASE"/>
    <property type="match status" value="1"/>
</dbReference>
<comment type="caution">
    <text evidence="9">The sequence shown here is derived from an EMBL/GenBank/DDBJ whole genome shotgun (WGS) entry which is preliminary data.</text>
</comment>
<dbReference type="CDD" id="cd08659">
    <property type="entry name" value="M20_ArgE_DapE-like"/>
    <property type="match status" value="1"/>
</dbReference>
<dbReference type="SUPFAM" id="SSF53187">
    <property type="entry name" value="Zn-dependent exopeptidases"/>
    <property type="match status" value="1"/>
</dbReference>
<dbReference type="RefSeq" id="WP_221205803.1">
    <property type="nucleotide sequence ID" value="NZ_JACHXA010000004.1"/>
</dbReference>
<dbReference type="InterPro" id="IPR011650">
    <property type="entry name" value="Peptidase_M20_dimer"/>
</dbReference>
<feature type="domain" description="Peptidase M20 dimerisation" evidence="8">
    <location>
        <begin position="174"/>
        <end position="279"/>
    </location>
</feature>
<dbReference type="SUPFAM" id="SSF55031">
    <property type="entry name" value="Bacterial exopeptidase dimerisation domain"/>
    <property type="match status" value="1"/>
</dbReference>
<evidence type="ECO:0000256" key="5">
    <source>
        <dbReference type="ARBA" id="ARBA00022801"/>
    </source>
</evidence>
<evidence type="ECO:0000256" key="2">
    <source>
        <dbReference type="ARBA" id="ARBA00001947"/>
    </source>
</evidence>
<dbReference type="GO" id="GO:0008777">
    <property type="term" value="F:acetylornithine deacetylase activity"/>
    <property type="evidence" value="ECO:0007669"/>
    <property type="project" value="UniProtKB-EC"/>
</dbReference>
<proteinExistence type="inferred from homology"/>
<comment type="cofactor">
    <cofactor evidence="2">
        <name>Zn(2+)</name>
        <dbReference type="ChEBI" id="CHEBI:29105"/>
    </cofactor>
</comment>
<dbReference type="GO" id="GO:0046872">
    <property type="term" value="F:metal ion binding"/>
    <property type="evidence" value="ECO:0007669"/>
    <property type="project" value="UniProtKB-KW"/>
</dbReference>
<dbReference type="Gene3D" id="3.30.70.360">
    <property type="match status" value="1"/>
</dbReference>
<sequence length="390" mass="41588">MPIAPDPSRMKAVLEKLVSFNTENPPGREVEAAQYLAEELRNAGFDVRLDQFLPGRANVIATFRNGDGPSFAFNSHIDVVPAGSGWAQDPFTLTEKEGNLYGRGSCDAKGPIVAMIEALRMLIAEPQAWRGTLIGAFVADEETESKGAKHYVAQDAPKVDLVVVGEPTSNTTVTAHKGSLRPIIRVIGETAHSGTPNLGVNAIFKAARLLGLLEDHHAEVAKRCHHLVGGASLTVTRVGGGHADNIVPDACEFLVDRRMVPGEDEEVAKKEIMSLLETARSEFGIQAEIVGYKPTTGGPTETAPEHPIVKASLEAGHAHGVADKELHGFQGGCDLVHFRSIGAQGTVIGPGSLAVAHKPNEFVPIQEFVDASRIYCDVARRMLHESGAGN</sequence>
<evidence type="ECO:0000256" key="4">
    <source>
        <dbReference type="ARBA" id="ARBA00022723"/>
    </source>
</evidence>
<dbReference type="GO" id="GO:0006526">
    <property type="term" value="P:L-arginine biosynthetic process"/>
    <property type="evidence" value="ECO:0007669"/>
    <property type="project" value="TreeGrafter"/>
</dbReference>
<dbReference type="Gene3D" id="3.40.630.10">
    <property type="entry name" value="Zn peptidases"/>
    <property type="match status" value="1"/>
</dbReference>
<dbReference type="EC" id="3.5.1.18" evidence="9"/>
<dbReference type="Pfam" id="PF07687">
    <property type="entry name" value="M20_dimer"/>
    <property type="match status" value="1"/>
</dbReference>